<protein>
    <submittedName>
        <fullName evidence="1">Uncharacterized protein</fullName>
    </submittedName>
</protein>
<reference evidence="1 2" key="1">
    <citation type="submission" date="2019-02" db="EMBL/GenBank/DDBJ databases">
        <title>Deep-cultivation of Planctomycetes and their phenomic and genomic characterization uncovers novel biology.</title>
        <authorList>
            <person name="Wiegand S."/>
            <person name="Jogler M."/>
            <person name="Boedeker C."/>
            <person name="Pinto D."/>
            <person name="Vollmers J."/>
            <person name="Rivas-Marin E."/>
            <person name="Kohn T."/>
            <person name="Peeters S.H."/>
            <person name="Heuer A."/>
            <person name="Rast P."/>
            <person name="Oberbeckmann S."/>
            <person name="Bunk B."/>
            <person name="Jeske O."/>
            <person name="Meyerdierks A."/>
            <person name="Storesund J.E."/>
            <person name="Kallscheuer N."/>
            <person name="Luecker S."/>
            <person name="Lage O.M."/>
            <person name="Pohl T."/>
            <person name="Merkel B.J."/>
            <person name="Hornburger P."/>
            <person name="Mueller R.-W."/>
            <person name="Bruemmer F."/>
            <person name="Labrenz M."/>
            <person name="Spormann A.M."/>
            <person name="Op den Camp H."/>
            <person name="Overmann J."/>
            <person name="Amann R."/>
            <person name="Jetten M.S.M."/>
            <person name="Mascher T."/>
            <person name="Medema M.H."/>
            <person name="Devos D.P."/>
            <person name="Kaster A.-K."/>
            <person name="Ovreas L."/>
            <person name="Rohde M."/>
            <person name="Galperin M.Y."/>
            <person name="Jogler C."/>
        </authorList>
    </citation>
    <scope>NUCLEOTIDE SEQUENCE [LARGE SCALE GENOMIC DNA]</scope>
    <source>
        <strain evidence="1 2">CA12</strain>
    </source>
</reference>
<dbReference type="KEGG" id="acaf:CA12_18310"/>
<dbReference type="AlphaFoldDB" id="A0A517P8N3"/>
<accession>A0A517P8N3</accession>
<dbReference type="RefSeq" id="WP_145358647.1">
    <property type="nucleotide sequence ID" value="NZ_CP036265.1"/>
</dbReference>
<gene>
    <name evidence="1" type="ORF">CA12_18310</name>
</gene>
<evidence type="ECO:0000313" key="2">
    <source>
        <dbReference type="Proteomes" id="UP000318741"/>
    </source>
</evidence>
<name>A0A517P8N3_9PLAN</name>
<dbReference type="EMBL" id="CP036265">
    <property type="protein sequence ID" value="QDT15739.1"/>
    <property type="molecule type" value="Genomic_DNA"/>
</dbReference>
<dbReference type="Proteomes" id="UP000318741">
    <property type="component" value="Chromosome"/>
</dbReference>
<proteinExistence type="predicted"/>
<evidence type="ECO:0000313" key="1">
    <source>
        <dbReference type="EMBL" id="QDT15739.1"/>
    </source>
</evidence>
<keyword evidence="2" id="KW-1185">Reference proteome</keyword>
<sequence length="227" mass="24973">MKRYTPTGRLRADLDVGPLVEKHGLGYVYALFLLQERRLRLKYPQAGRNYRISCFEEGLDALLRNPHRRHAGPSESDTGPKLAYAAERDARKLEHLKAEPVPLEDVVPPTDDRLDPAEGAELREAFPAALATLRTALLSLSPRFQTALLMHSTEGPEAAAVRLGVKPRQLRGVVRQAREALSACEGVADALAVVHWCLSCGDRAEFQSQIAGLLRQVKAAVPTEVTP</sequence>
<organism evidence="1 2">
    <name type="scientific">Alienimonas californiensis</name>
    <dbReference type="NCBI Taxonomy" id="2527989"/>
    <lineage>
        <taxon>Bacteria</taxon>
        <taxon>Pseudomonadati</taxon>
        <taxon>Planctomycetota</taxon>
        <taxon>Planctomycetia</taxon>
        <taxon>Planctomycetales</taxon>
        <taxon>Planctomycetaceae</taxon>
        <taxon>Alienimonas</taxon>
    </lineage>
</organism>